<reference evidence="2 3" key="1">
    <citation type="submission" date="2024-05" db="EMBL/GenBank/DDBJ databases">
        <authorList>
            <person name="Duchaud E."/>
        </authorList>
    </citation>
    <scope>NUCLEOTIDE SEQUENCE [LARGE SCALE GENOMIC DNA]</scope>
    <source>
        <strain evidence="2">Ena-SAMPLE-TAB-13-05-2024-13:56:06:370-140302</strain>
    </source>
</reference>
<evidence type="ECO:0000313" key="3">
    <source>
        <dbReference type="Proteomes" id="UP001497416"/>
    </source>
</evidence>
<evidence type="ECO:0000313" key="2">
    <source>
        <dbReference type="EMBL" id="CAL2076055.1"/>
    </source>
</evidence>
<gene>
    <name evidence="2" type="ORF">T190607A01A_10296</name>
</gene>
<comment type="caution">
    <text evidence="2">The sequence shown here is derived from an EMBL/GenBank/DDBJ whole genome shotgun (WGS) entry which is preliminary data.</text>
</comment>
<keyword evidence="1" id="KW-0732">Signal</keyword>
<sequence>MKLKYSLILCFLITAFSLQGQTEKEALSKLSFMIGNWKGNSFSFSAKGTKSTEVTEDVAYKMDGSLVVLDVKSPWIELHTIISYSVKDQCYYYHPFSKKGLRDKYKSNFENNVFRVYFSTERRLTFTLTKEGYFHEFGENLKDGKWEKYFEDILKPVQK</sequence>
<feature type="signal peptide" evidence="1">
    <location>
        <begin position="1"/>
        <end position="20"/>
    </location>
</feature>
<evidence type="ECO:0008006" key="4">
    <source>
        <dbReference type="Google" id="ProtNLM"/>
    </source>
</evidence>
<proteinExistence type="predicted"/>
<dbReference type="RefSeq" id="WP_348709818.1">
    <property type="nucleotide sequence ID" value="NZ_CAXIXY010000003.1"/>
</dbReference>
<organism evidence="2 3">
    <name type="scientific">Tenacibaculum platacis</name>
    <dbReference type="NCBI Taxonomy" id="3137852"/>
    <lineage>
        <taxon>Bacteria</taxon>
        <taxon>Pseudomonadati</taxon>
        <taxon>Bacteroidota</taxon>
        <taxon>Flavobacteriia</taxon>
        <taxon>Flavobacteriales</taxon>
        <taxon>Flavobacteriaceae</taxon>
        <taxon>Tenacibaculum</taxon>
    </lineage>
</organism>
<evidence type="ECO:0000256" key="1">
    <source>
        <dbReference type="SAM" id="SignalP"/>
    </source>
</evidence>
<name>A0ABP1EDC6_9FLAO</name>
<keyword evidence="3" id="KW-1185">Reference proteome</keyword>
<protein>
    <recommendedName>
        <fullName evidence="4">DUF1579 domain-containing protein</fullName>
    </recommendedName>
</protein>
<accession>A0ABP1EDC6</accession>
<dbReference type="EMBL" id="CAXIXY010000003">
    <property type="protein sequence ID" value="CAL2076055.1"/>
    <property type="molecule type" value="Genomic_DNA"/>
</dbReference>
<feature type="chain" id="PRO_5045551226" description="DUF1579 domain-containing protein" evidence="1">
    <location>
        <begin position="21"/>
        <end position="159"/>
    </location>
</feature>
<dbReference type="Proteomes" id="UP001497416">
    <property type="component" value="Unassembled WGS sequence"/>
</dbReference>